<comment type="caution">
    <text evidence="1">The sequence shown here is derived from an EMBL/GenBank/DDBJ whole genome shotgun (WGS) entry which is preliminary data.</text>
</comment>
<dbReference type="Proteomes" id="UP000711995">
    <property type="component" value="Unassembled WGS sequence"/>
</dbReference>
<accession>A0A968GAG3</accession>
<name>A0A968GAG3_9SPIO</name>
<gene>
    <name evidence="1" type="ORF">HCT14_08675</name>
</gene>
<sequence>MHNEELNYYASVLGFQYALSQPLPKYGSKGASGWHTIARPLTWKVVQQHVSHKKTIGTLSRWYPSFGVIDIDDNNIAFMESIRKSMNLNDSNSLVQASESENSYHVYFKPVSKGKPVTINYYKNAMHWLEPFCEIYPQENRFIRLPFDKSSRGVLDASGLPRKVDFREGLTRLKGLAPYELPSIDYYSDSAPLESLYGNMDKLALVRSKQEGAILWQEGLQAPSSRLDSTKKVILFLWSNNIPLEQAKQEVRKWLKNKHNGFSKDFKNHPRKTYTQGDSLVEWIYHHYRRLHTLPDSTHNLDNGFLTPALLHKAIDLSKGNLPLLRFSTKLLAYASTRISQYNSTLSIHSDRLKEWSSSANYLRYVRDMQQTGLLGARSDAYSVDRYAKKIDASMLVHEYEEAKAIHSQEDKERVASTLEEWLKAVYPKASDYASKLK</sequence>
<feature type="non-terminal residue" evidence="1">
    <location>
        <position position="438"/>
    </location>
</feature>
<dbReference type="EMBL" id="JAATLJ010000007">
    <property type="protein sequence ID" value="NIZ41583.1"/>
    <property type="molecule type" value="Genomic_DNA"/>
</dbReference>
<dbReference type="RefSeq" id="WP_167701204.1">
    <property type="nucleotide sequence ID" value="NZ_CP118180.1"/>
</dbReference>
<organism evidence="1 2">
    <name type="scientific">Entomospira entomophila</name>
    <dbReference type="NCBI Taxonomy" id="2719988"/>
    <lineage>
        <taxon>Bacteria</taxon>
        <taxon>Pseudomonadati</taxon>
        <taxon>Spirochaetota</taxon>
        <taxon>Spirochaetia</taxon>
        <taxon>Spirochaetales</taxon>
        <taxon>Spirochaetaceae</taxon>
        <taxon>Entomospira</taxon>
    </lineage>
</organism>
<protein>
    <submittedName>
        <fullName evidence="1">Uncharacterized protein</fullName>
    </submittedName>
</protein>
<reference evidence="1 2" key="1">
    <citation type="submission" date="2020-03" db="EMBL/GenBank/DDBJ databases">
        <title>Spirochaetal bacteria isolated from arthropods constitute a novel genus Entomospira genus novum within the order Spirochaetales.</title>
        <authorList>
            <person name="Grana-Miraglia L."/>
            <person name="Sikutova S."/>
            <person name="Fingerle V."/>
            <person name="Sing A."/>
            <person name="Castillo-Ramirez S."/>
            <person name="Margos G."/>
            <person name="Rudolf I."/>
        </authorList>
    </citation>
    <scope>NUCLEOTIDE SEQUENCE [LARGE SCALE GENOMIC DNA]</scope>
    <source>
        <strain evidence="1 2">BR193</strain>
    </source>
</reference>
<keyword evidence="2" id="KW-1185">Reference proteome</keyword>
<evidence type="ECO:0000313" key="2">
    <source>
        <dbReference type="Proteomes" id="UP000711995"/>
    </source>
</evidence>
<proteinExistence type="predicted"/>
<dbReference type="AlphaFoldDB" id="A0A968GAG3"/>
<evidence type="ECO:0000313" key="1">
    <source>
        <dbReference type="EMBL" id="NIZ41583.1"/>
    </source>
</evidence>